<dbReference type="CDD" id="cd14007">
    <property type="entry name" value="STKc_Aurora"/>
    <property type="match status" value="1"/>
</dbReference>
<evidence type="ECO:0000259" key="15">
    <source>
        <dbReference type="PROSITE" id="PS50011"/>
    </source>
</evidence>
<keyword evidence="17" id="KW-1185">Reference proteome</keyword>
<evidence type="ECO:0000313" key="17">
    <source>
        <dbReference type="Proteomes" id="UP000688137"/>
    </source>
</evidence>
<feature type="region of interest" description="Disordered" evidence="14">
    <location>
        <begin position="64"/>
        <end position="89"/>
    </location>
</feature>
<dbReference type="EC" id="2.7.11.1" evidence="13"/>
<evidence type="ECO:0000256" key="6">
    <source>
        <dbReference type="ARBA" id="ARBA00047899"/>
    </source>
</evidence>
<dbReference type="FunFam" id="3.30.200.20:FF:000042">
    <property type="entry name" value="Aurora kinase A"/>
    <property type="match status" value="1"/>
</dbReference>
<comment type="similarity">
    <text evidence="13">Belongs to the protein kinase superfamily. Ser/Thr protein kinase family. Aurora subfamily.</text>
</comment>
<dbReference type="OMA" id="HESQTKW"/>
<comment type="caution">
    <text evidence="16">The sequence shown here is derived from an EMBL/GenBank/DDBJ whole genome shotgun (WGS) entry which is preliminary data.</text>
</comment>
<evidence type="ECO:0000256" key="1">
    <source>
        <dbReference type="ARBA" id="ARBA00022527"/>
    </source>
</evidence>
<keyword evidence="2 13" id="KW-0808">Transferase</keyword>
<evidence type="ECO:0000256" key="8">
    <source>
        <dbReference type="PIRSR" id="PIRSR630616-1"/>
    </source>
</evidence>
<keyword evidence="5 9" id="KW-0067">ATP-binding</keyword>
<feature type="binding site" evidence="11">
    <location>
        <position position="174"/>
    </location>
    <ligand>
        <name>ATP</name>
        <dbReference type="ChEBI" id="CHEBI:30616"/>
    </ligand>
</feature>
<dbReference type="FunFam" id="1.10.510.10:FF:000235">
    <property type="entry name" value="Serine/threonine-protein kinase ark1"/>
    <property type="match status" value="1"/>
</dbReference>
<organism evidence="16 17">
    <name type="scientific">Paramecium primaurelia</name>
    <dbReference type="NCBI Taxonomy" id="5886"/>
    <lineage>
        <taxon>Eukaryota</taxon>
        <taxon>Sar</taxon>
        <taxon>Alveolata</taxon>
        <taxon>Ciliophora</taxon>
        <taxon>Intramacronucleata</taxon>
        <taxon>Oligohymenophorea</taxon>
        <taxon>Peniculida</taxon>
        <taxon>Parameciidae</taxon>
        <taxon>Paramecium</taxon>
    </lineage>
</organism>
<feature type="binding site" evidence="9">
    <location>
        <begin position="270"/>
        <end position="271"/>
    </location>
    <ligand>
        <name>ATP</name>
        <dbReference type="ChEBI" id="CHEBI:30616"/>
    </ligand>
</feature>
<keyword evidence="3 9" id="KW-0547">Nucleotide-binding</keyword>
<dbReference type="GO" id="GO:0004674">
    <property type="term" value="F:protein serine/threonine kinase activity"/>
    <property type="evidence" value="ECO:0007669"/>
    <property type="project" value="UniProtKB-KW"/>
</dbReference>
<keyword evidence="4 13" id="KW-0418">Kinase</keyword>
<evidence type="ECO:0000256" key="5">
    <source>
        <dbReference type="ARBA" id="ARBA00022840"/>
    </source>
</evidence>
<dbReference type="InterPro" id="IPR000719">
    <property type="entry name" value="Prot_kinase_dom"/>
</dbReference>
<keyword evidence="1 12" id="KW-0723">Serine/threonine-protein kinase</keyword>
<accession>A0A8S1MZG5</accession>
<name>A0A8S1MZG5_PARPR</name>
<dbReference type="InterPro" id="IPR008271">
    <property type="entry name" value="Ser/Thr_kinase_AS"/>
</dbReference>
<proteinExistence type="inferred from homology"/>
<feature type="region of interest" description="Disordered" evidence="14">
    <location>
        <begin position="1"/>
        <end position="26"/>
    </location>
</feature>
<dbReference type="AlphaFoldDB" id="A0A8S1MZG5"/>
<evidence type="ECO:0000256" key="3">
    <source>
        <dbReference type="ARBA" id="ARBA00022741"/>
    </source>
</evidence>
<feature type="cross-link" description="Glycyl lysine isopeptide (Lys-Gly) (interchain with G-Cter in SUMO2)" evidence="10">
    <location>
        <position position="268"/>
    </location>
</feature>
<evidence type="ECO:0000256" key="11">
    <source>
        <dbReference type="PROSITE-ProRule" id="PRU10141"/>
    </source>
</evidence>
<feature type="binding site" evidence="9">
    <location>
        <position position="170"/>
    </location>
    <ligand>
        <name>ATP</name>
        <dbReference type="ChEBI" id="CHEBI:30616"/>
    </ligand>
</feature>
<dbReference type="PANTHER" id="PTHR24350">
    <property type="entry name" value="SERINE/THREONINE-PROTEIN KINASE IAL-RELATED"/>
    <property type="match status" value="1"/>
</dbReference>
<dbReference type="PROSITE" id="PS50011">
    <property type="entry name" value="PROTEIN_KINASE_DOM"/>
    <property type="match status" value="1"/>
</dbReference>
<evidence type="ECO:0000256" key="14">
    <source>
        <dbReference type="SAM" id="MobiDB-lite"/>
    </source>
</evidence>
<evidence type="ECO:0000256" key="13">
    <source>
        <dbReference type="RuleBase" id="RU367134"/>
    </source>
</evidence>
<dbReference type="Pfam" id="PF00069">
    <property type="entry name" value="Pkinase"/>
    <property type="match status" value="1"/>
</dbReference>
<dbReference type="SMART" id="SM00220">
    <property type="entry name" value="S_TKc"/>
    <property type="match status" value="1"/>
</dbReference>
<feature type="active site" description="Proton acceptor" evidence="8">
    <location>
        <position position="266"/>
    </location>
</feature>
<feature type="binding site" evidence="9">
    <location>
        <position position="283"/>
    </location>
    <ligand>
        <name>ATP</name>
        <dbReference type="ChEBI" id="CHEBI:30616"/>
    </ligand>
</feature>
<reference evidence="16" key="1">
    <citation type="submission" date="2021-01" db="EMBL/GenBank/DDBJ databases">
        <authorList>
            <consortium name="Genoscope - CEA"/>
            <person name="William W."/>
        </authorList>
    </citation>
    <scope>NUCLEOTIDE SEQUENCE</scope>
</reference>
<evidence type="ECO:0000256" key="4">
    <source>
        <dbReference type="ARBA" id="ARBA00022777"/>
    </source>
</evidence>
<evidence type="ECO:0000256" key="7">
    <source>
        <dbReference type="ARBA" id="ARBA00048679"/>
    </source>
</evidence>
<evidence type="ECO:0000256" key="12">
    <source>
        <dbReference type="RuleBase" id="RU000304"/>
    </source>
</evidence>
<evidence type="ECO:0000256" key="2">
    <source>
        <dbReference type="ARBA" id="ARBA00022679"/>
    </source>
</evidence>
<gene>
    <name evidence="16" type="ORF">PPRIM_AZ9-3.1.T0750069</name>
</gene>
<evidence type="ECO:0000256" key="10">
    <source>
        <dbReference type="PIRSR" id="PIRSR630616-3"/>
    </source>
</evidence>
<feature type="compositionally biased region" description="Low complexity" evidence="14">
    <location>
        <begin position="73"/>
        <end position="83"/>
    </location>
</feature>
<dbReference type="PROSITE" id="PS00107">
    <property type="entry name" value="PROTEIN_KINASE_ATP"/>
    <property type="match status" value="1"/>
</dbReference>
<comment type="catalytic activity">
    <reaction evidence="6 13">
        <text>L-threonyl-[protein] + ATP = O-phospho-L-threonyl-[protein] + ADP + H(+)</text>
        <dbReference type="Rhea" id="RHEA:46608"/>
        <dbReference type="Rhea" id="RHEA-COMP:11060"/>
        <dbReference type="Rhea" id="RHEA-COMP:11605"/>
        <dbReference type="ChEBI" id="CHEBI:15378"/>
        <dbReference type="ChEBI" id="CHEBI:30013"/>
        <dbReference type="ChEBI" id="CHEBI:30616"/>
        <dbReference type="ChEBI" id="CHEBI:61977"/>
        <dbReference type="ChEBI" id="CHEBI:456216"/>
        <dbReference type="EC" id="2.7.11.1"/>
    </reaction>
</comment>
<dbReference type="PROSITE" id="PS00108">
    <property type="entry name" value="PROTEIN_KINASE_ST"/>
    <property type="match status" value="1"/>
</dbReference>
<dbReference type="InterPro" id="IPR030616">
    <property type="entry name" value="Aur-like"/>
</dbReference>
<evidence type="ECO:0000256" key="9">
    <source>
        <dbReference type="PIRSR" id="PIRSR630616-2"/>
    </source>
</evidence>
<protein>
    <recommendedName>
        <fullName evidence="13">Aurora kinase</fullName>
        <ecNumber evidence="13">2.7.11.1</ecNumber>
    </recommendedName>
</protein>
<dbReference type="GO" id="GO:0005524">
    <property type="term" value="F:ATP binding"/>
    <property type="evidence" value="ECO:0007669"/>
    <property type="project" value="UniProtKB-UniRule"/>
</dbReference>
<dbReference type="Proteomes" id="UP000688137">
    <property type="component" value="Unassembled WGS sequence"/>
</dbReference>
<dbReference type="InterPro" id="IPR017441">
    <property type="entry name" value="Protein_kinase_ATP_BS"/>
</dbReference>
<dbReference type="EMBL" id="CAJJDM010000078">
    <property type="protein sequence ID" value="CAD8085788.1"/>
    <property type="molecule type" value="Genomic_DNA"/>
</dbReference>
<feature type="domain" description="Protein kinase" evidence="15">
    <location>
        <begin position="141"/>
        <end position="394"/>
    </location>
</feature>
<comment type="catalytic activity">
    <reaction evidence="7 13">
        <text>L-seryl-[protein] + ATP = O-phospho-L-seryl-[protein] + ADP + H(+)</text>
        <dbReference type="Rhea" id="RHEA:17989"/>
        <dbReference type="Rhea" id="RHEA-COMP:9863"/>
        <dbReference type="Rhea" id="RHEA-COMP:11604"/>
        <dbReference type="ChEBI" id="CHEBI:15378"/>
        <dbReference type="ChEBI" id="CHEBI:29999"/>
        <dbReference type="ChEBI" id="CHEBI:30616"/>
        <dbReference type="ChEBI" id="CHEBI:83421"/>
        <dbReference type="ChEBI" id="CHEBI:456216"/>
        <dbReference type="EC" id="2.7.11.1"/>
    </reaction>
</comment>
<sequence length="408" mass="47590">MKSFYLQKPTQVRGNSEPKKPEKVQNNMKMSMSQKMHESQTKWNGLIARTVTLEQNLLRLRDSVNQTLRGGSKESTSSKSTAEQLHKPPTLVNMTSRIASPMLKKVSPQDCMTMSRIQTYKTVQSWFPKSRFHTFEGIPQFRIGKLLGRGQFSDVHMCIDKLTSTIYALKVIKKEKIQDEQLQKQMIQEIKVQMNLNHPNIVKLYNCYSDEQNLYLLMEYCNEGELFKVQRKQPGYKFPENKASYYIHQILQCIQYMHQNKVMHRDLKTENIMLSFNQIKIGDFGCVCSNQDRRETFCGTIEFMAPEVIQMKGYDSRVDAWQIAVLAYELVYGQTPFVLLGNKDHKGIMDNIIKHRLTIPHTFSAELTFFVKGGLQSDPNKRLTIEQMLKHPWITKHKQPQTKSEYNI</sequence>
<evidence type="ECO:0000313" key="16">
    <source>
        <dbReference type="EMBL" id="CAD8085788.1"/>
    </source>
</evidence>